<feature type="signal peptide" evidence="1">
    <location>
        <begin position="1"/>
        <end position="25"/>
    </location>
</feature>
<gene>
    <name evidence="2" type="ORF">HUJ06_021273</name>
</gene>
<dbReference type="AlphaFoldDB" id="A0A822XHE7"/>
<feature type="chain" id="PRO_5032481615" evidence="1">
    <location>
        <begin position="26"/>
        <end position="78"/>
    </location>
</feature>
<keyword evidence="3" id="KW-1185">Reference proteome</keyword>
<comment type="caution">
    <text evidence="2">The sequence shown here is derived from an EMBL/GenBank/DDBJ whole genome shotgun (WGS) entry which is preliminary data.</text>
</comment>
<proteinExistence type="predicted"/>
<organism evidence="2 3">
    <name type="scientific">Nelumbo nucifera</name>
    <name type="common">Sacred lotus</name>
    <dbReference type="NCBI Taxonomy" id="4432"/>
    <lineage>
        <taxon>Eukaryota</taxon>
        <taxon>Viridiplantae</taxon>
        <taxon>Streptophyta</taxon>
        <taxon>Embryophyta</taxon>
        <taxon>Tracheophyta</taxon>
        <taxon>Spermatophyta</taxon>
        <taxon>Magnoliopsida</taxon>
        <taxon>Proteales</taxon>
        <taxon>Nelumbonaceae</taxon>
        <taxon>Nelumbo</taxon>
    </lineage>
</organism>
<protein>
    <submittedName>
        <fullName evidence="2">Uncharacterized protein</fullName>
    </submittedName>
</protein>
<dbReference type="EMBL" id="DUZY01000001">
    <property type="protein sequence ID" value="DAD19810.1"/>
    <property type="molecule type" value="Genomic_DNA"/>
</dbReference>
<evidence type="ECO:0000313" key="3">
    <source>
        <dbReference type="Proteomes" id="UP000607653"/>
    </source>
</evidence>
<sequence length="78" mass="8435">MEQVIIRKVLAIMVVLVLSVQPHIASRVLHGDQSTEELVKKSLSLFLVSLQKGPVNGSTNSPCTYVPGNDRANCPIHG</sequence>
<name>A0A822XHE7_NELNU</name>
<keyword evidence="1" id="KW-0732">Signal</keyword>
<dbReference type="Proteomes" id="UP000607653">
    <property type="component" value="Unassembled WGS sequence"/>
</dbReference>
<accession>A0A822XHE7</accession>
<evidence type="ECO:0000313" key="2">
    <source>
        <dbReference type="EMBL" id="DAD19810.1"/>
    </source>
</evidence>
<dbReference type="PANTHER" id="PTHR33592">
    <property type="entry name" value="TRANSMEMBRANE PROTEIN"/>
    <property type="match status" value="1"/>
</dbReference>
<reference evidence="2 3" key="1">
    <citation type="journal article" date="2020" name="Mol. Biol. Evol.">
        <title>Distinct Expression and Methylation Patterns for Genes with Different Fates following a Single Whole-Genome Duplication in Flowering Plants.</title>
        <authorList>
            <person name="Shi T."/>
            <person name="Rahmani R.S."/>
            <person name="Gugger P.F."/>
            <person name="Wang M."/>
            <person name="Li H."/>
            <person name="Zhang Y."/>
            <person name="Li Z."/>
            <person name="Wang Q."/>
            <person name="Van de Peer Y."/>
            <person name="Marchal K."/>
            <person name="Chen J."/>
        </authorList>
    </citation>
    <scope>NUCLEOTIDE SEQUENCE [LARGE SCALE GENOMIC DNA]</scope>
    <source>
        <tissue evidence="2">Leaf</tissue>
    </source>
</reference>
<evidence type="ECO:0000256" key="1">
    <source>
        <dbReference type="SAM" id="SignalP"/>
    </source>
</evidence>
<dbReference type="PANTHER" id="PTHR33592:SF10">
    <property type="entry name" value="TRANSMEMBRANE PROTEIN"/>
    <property type="match status" value="1"/>
</dbReference>